<protein>
    <submittedName>
        <fullName evidence="2">Uncharacterized protein</fullName>
    </submittedName>
</protein>
<sequence>MLSSYLVMSVLGIIIILLIISLIKLGKGDFQQLALKMAGEDRNRLEVLKPCPVCGSMLKKGQTVHSVYYRNAGRHENLKVEEIFTHIYGCPHCWPDNSQHPRTCPVCSKTLSKDGYLVARTYRKAGRKDHVHVVGCTECKRVR</sequence>
<evidence type="ECO:0000256" key="1">
    <source>
        <dbReference type="SAM" id="Phobius"/>
    </source>
</evidence>
<reference evidence="2 3" key="1">
    <citation type="journal article" date="2015" name="Stand. Genomic Sci.">
        <title>Complete genome sequence and description of Salinispira pacifica gen. nov., sp. nov., a novel spirochaete isolated form a hypersaline microbial mat.</title>
        <authorList>
            <person name="Ben Hania W."/>
            <person name="Joseph M."/>
            <person name="Schumann P."/>
            <person name="Bunk B."/>
            <person name="Fiebig A."/>
            <person name="Sproer C."/>
            <person name="Klenk H.P."/>
            <person name="Fardeau M.L."/>
            <person name="Spring S."/>
        </authorList>
    </citation>
    <scope>NUCLEOTIDE SEQUENCE [LARGE SCALE GENOMIC DNA]</scope>
    <source>
        <strain evidence="2 3">L21-RPul-D2</strain>
    </source>
</reference>
<gene>
    <name evidence="2" type="ORF">L21SP2_0132</name>
</gene>
<name>V5WEJ4_9SPIO</name>
<organism evidence="2 3">
    <name type="scientific">Salinispira pacifica</name>
    <dbReference type="NCBI Taxonomy" id="1307761"/>
    <lineage>
        <taxon>Bacteria</taxon>
        <taxon>Pseudomonadati</taxon>
        <taxon>Spirochaetota</taxon>
        <taxon>Spirochaetia</taxon>
        <taxon>Spirochaetales</taxon>
        <taxon>Spirochaetaceae</taxon>
        <taxon>Salinispira</taxon>
    </lineage>
</organism>
<dbReference type="KEGG" id="slr:L21SP2_0132"/>
<dbReference type="RefSeq" id="WP_024266509.1">
    <property type="nucleotide sequence ID" value="NC_023035.1"/>
</dbReference>
<dbReference type="STRING" id="1307761.L21SP2_0132"/>
<keyword evidence="1" id="KW-1133">Transmembrane helix</keyword>
<dbReference type="Proteomes" id="UP000018680">
    <property type="component" value="Chromosome"/>
</dbReference>
<accession>V5WEJ4</accession>
<keyword evidence="3" id="KW-1185">Reference proteome</keyword>
<dbReference type="AlphaFoldDB" id="V5WEJ4"/>
<dbReference type="HOGENOM" id="CLU_133861_0_0_12"/>
<keyword evidence="1" id="KW-0472">Membrane</keyword>
<dbReference type="OrthoDB" id="361897at2"/>
<evidence type="ECO:0000313" key="3">
    <source>
        <dbReference type="Proteomes" id="UP000018680"/>
    </source>
</evidence>
<keyword evidence="1" id="KW-0812">Transmembrane</keyword>
<proteinExistence type="predicted"/>
<dbReference type="EMBL" id="CP006939">
    <property type="protein sequence ID" value="AHC13576.1"/>
    <property type="molecule type" value="Genomic_DNA"/>
</dbReference>
<feature type="transmembrane region" description="Helical" evidence="1">
    <location>
        <begin position="6"/>
        <end position="26"/>
    </location>
</feature>
<evidence type="ECO:0000313" key="2">
    <source>
        <dbReference type="EMBL" id="AHC13576.1"/>
    </source>
</evidence>